<sequence length="816" mass="89664">MRLIFTVVFAFLASAAGAQYKGKVFLDVNKNKTWDAGEKGMKGVLVSDGLNVLKTDANGNFTLPGHAKNRFVFVTVPAGYKLAAKHYLKIEDQVQAYNFGLLPDPTSAGSSVKMLQITDTETDKYKDWITNLKNFSKNQEVSFIVHTGDICYEKGLNFHANQVTSEALGKQVFYCIGNHDLVKGAYGEELFENLFGPVYYSFDAGPAHFIVTPMRSGDVQPSYTVDEVIRWMKNDLAATDKNKPVIIFNHDLLTYSDQFVLKGKNDSINLNENNLKAWVYGHWHNNFVRKSDKTGIQYISSASPSMGGIDNSAGQFLSIEIDQNGVKEIKPHYTYLHDHLVVNSPSGSDMVLVKDGSLMISANIYDTENAPKSAKSIIYDEKGNQIAIAALAANTDWSWYGKVPVNKMSKGKAYTIQTEVIYQDGREYIQKQAFTLPLNTQNVANPGVGSVNKSSKSKNANDEQVGSLSLKWINNVKGSVWKGSPILAEGKLFVATIDDANNLQCGISALDPSTGKILWHYKTRNSIKHALSYDGGTILGTDMEGFTYALKASNGTLIWKKDLGMKSLPGYVSGGIVEKGIYYTGYGSYLQALEVATGKTIWINKDWNGGEGTPEKMTIAGEVLITGSNWQSLFGHDRKTGKLLWKRSDEGLRFRSSTGIYAAGKLYITGLNSIFILDPLTGKNIDKIDGTYDFKVMASPLITDKYLIMPTSTDGVVAYDLKTLKEVWNRPTGDALVYSAPYTGPGAGTVESTVVKYANQLLFAASDGHLYVIHEDSGEVLQKLNLGAPVFADPTIHGKQFFLADFAGNVYGFDIK</sequence>
<name>A0ABR6F007_9SPHI</name>
<dbReference type="InterPro" id="IPR011047">
    <property type="entry name" value="Quinoprotein_ADH-like_sf"/>
</dbReference>
<dbReference type="Proteomes" id="UP000636110">
    <property type="component" value="Unassembled WGS sequence"/>
</dbReference>
<dbReference type="InterPro" id="IPR018391">
    <property type="entry name" value="PQQ_b-propeller_rpt"/>
</dbReference>
<proteinExistence type="predicted"/>
<dbReference type="SUPFAM" id="SSF50998">
    <property type="entry name" value="Quinoprotein alcohol dehydrogenase-like"/>
    <property type="match status" value="1"/>
</dbReference>
<feature type="domain" description="Calcineurin-like phosphoesterase N-terminal" evidence="4">
    <location>
        <begin position="36"/>
        <end position="99"/>
    </location>
</feature>
<dbReference type="Pfam" id="PF16371">
    <property type="entry name" value="MetallophosN"/>
    <property type="match status" value="1"/>
</dbReference>
<feature type="domain" description="Pyrrolo-quinoline quinone repeat" evidence="3">
    <location>
        <begin position="507"/>
        <end position="729"/>
    </location>
</feature>
<organism evidence="5 6">
    <name type="scientific">Pedobacter gandavensis</name>
    <dbReference type="NCBI Taxonomy" id="2679963"/>
    <lineage>
        <taxon>Bacteria</taxon>
        <taxon>Pseudomonadati</taxon>
        <taxon>Bacteroidota</taxon>
        <taxon>Sphingobacteriia</taxon>
        <taxon>Sphingobacteriales</taxon>
        <taxon>Sphingobacteriaceae</taxon>
        <taxon>Pedobacter</taxon>
    </lineage>
</organism>
<evidence type="ECO:0000313" key="5">
    <source>
        <dbReference type="EMBL" id="MBB2150846.1"/>
    </source>
</evidence>
<dbReference type="PANTHER" id="PTHR34512">
    <property type="entry name" value="CELL SURFACE PROTEIN"/>
    <property type="match status" value="1"/>
</dbReference>
<gene>
    <name evidence="5" type="ORF">GM920_18260</name>
</gene>
<evidence type="ECO:0000256" key="1">
    <source>
        <dbReference type="SAM" id="SignalP"/>
    </source>
</evidence>
<evidence type="ECO:0000259" key="2">
    <source>
        <dbReference type="Pfam" id="PF00149"/>
    </source>
</evidence>
<keyword evidence="1" id="KW-0732">Signal</keyword>
<reference evidence="5 6" key="1">
    <citation type="submission" date="2019-11" db="EMBL/GenBank/DDBJ databases">
        <title>Description of Pedobacter sp. LMG 31462T.</title>
        <authorList>
            <person name="Carlier A."/>
            <person name="Qi S."/>
            <person name="Vandamme P."/>
        </authorList>
    </citation>
    <scope>NUCLEOTIDE SEQUENCE [LARGE SCALE GENOMIC DNA]</scope>
    <source>
        <strain evidence="5 6">LMG 31462</strain>
    </source>
</reference>
<dbReference type="PANTHER" id="PTHR34512:SF30">
    <property type="entry name" value="OUTER MEMBRANE PROTEIN ASSEMBLY FACTOR BAMB"/>
    <property type="match status" value="1"/>
</dbReference>
<dbReference type="InterPro" id="IPR032285">
    <property type="entry name" value="Metallophos_N"/>
</dbReference>
<dbReference type="SMART" id="SM00564">
    <property type="entry name" value="PQQ"/>
    <property type="match status" value="6"/>
</dbReference>
<evidence type="ECO:0000259" key="4">
    <source>
        <dbReference type="Pfam" id="PF16371"/>
    </source>
</evidence>
<feature type="chain" id="PRO_5046814167" evidence="1">
    <location>
        <begin position="19"/>
        <end position="816"/>
    </location>
</feature>
<dbReference type="InterPro" id="IPR004843">
    <property type="entry name" value="Calcineurin-like_PHP"/>
</dbReference>
<dbReference type="EMBL" id="WNXC01000007">
    <property type="protein sequence ID" value="MBB2150846.1"/>
    <property type="molecule type" value="Genomic_DNA"/>
</dbReference>
<dbReference type="Pfam" id="PF00149">
    <property type="entry name" value="Metallophos"/>
    <property type="match status" value="1"/>
</dbReference>
<dbReference type="Gene3D" id="2.130.10.10">
    <property type="entry name" value="YVTN repeat-like/Quinoprotein amine dehydrogenase"/>
    <property type="match status" value="2"/>
</dbReference>
<dbReference type="Pfam" id="PF13360">
    <property type="entry name" value="PQQ_2"/>
    <property type="match status" value="1"/>
</dbReference>
<feature type="domain" description="Calcineurin-like phosphoesterase" evidence="2">
    <location>
        <begin position="113"/>
        <end position="285"/>
    </location>
</feature>
<protein>
    <submittedName>
        <fullName evidence="5">PQQ-binding-like beta-propeller repeat protein</fullName>
    </submittedName>
</protein>
<evidence type="ECO:0000313" key="6">
    <source>
        <dbReference type="Proteomes" id="UP000636110"/>
    </source>
</evidence>
<keyword evidence="6" id="KW-1185">Reference proteome</keyword>
<feature type="signal peptide" evidence="1">
    <location>
        <begin position="1"/>
        <end position="18"/>
    </location>
</feature>
<dbReference type="SUPFAM" id="SSF56300">
    <property type="entry name" value="Metallo-dependent phosphatases"/>
    <property type="match status" value="1"/>
</dbReference>
<dbReference type="InterPro" id="IPR015943">
    <property type="entry name" value="WD40/YVTN_repeat-like_dom_sf"/>
</dbReference>
<dbReference type="InterPro" id="IPR002372">
    <property type="entry name" value="PQQ_rpt_dom"/>
</dbReference>
<dbReference type="Gene3D" id="3.60.21.10">
    <property type="match status" value="1"/>
</dbReference>
<dbReference type="RefSeq" id="WP_182960144.1">
    <property type="nucleotide sequence ID" value="NZ_WNXC01000007.1"/>
</dbReference>
<comment type="caution">
    <text evidence="5">The sequence shown here is derived from an EMBL/GenBank/DDBJ whole genome shotgun (WGS) entry which is preliminary data.</text>
</comment>
<accession>A0ABR6F007</accession>
<evidence type="ECO:0000259" key="3">
    <source>
        <dbReference type="Pfam" id="PF13360"/>
    </source>
</evidence>
<dbReference type="InterPro" id="IPR029052">
    <property type="entry name" value="Metallo-depent_PP-like"/>
</dbReference>